<proteinExistence type="predicted"/>
<accession>A0A9P7VUL9</accession>
<dbReference type="Proteomes" id="UP000812287">
    <property type="component" value="Unassembled WGS sequence"/>
</dbReference>
<reference evidence="2" key="1">
    <citation type="submission" date="2020-11" db="EMBL/GenBank/DDBJ databases">
        <title>Adaptations for nitrogen fixation in a non-lichenized fungal sporocarp promotes dispersal by wood-feeding termites.</title>
        <authorList>
            <consortium name="DOE Joint Genome Institute"/>
            <person name="Koch R.A."/>
            <person name="Yoon G."/>
            <person name="Arayal U."/>
            <person name="Lail K."/>
            <person name="Amirebrahimi M."/>
            <person name="Labutti K."/>
            <person name="Lipzen A."/>
            <person name="Riley R."/>
            <person name="Barry K."/>
            <person name="Henrissat B."/>
            <person name="Grigoriev I.V."/>
            <person name="Herr J.R."/>
            <person name="Aime M.C."/>
        </authorList>
    </citation>
    <scope>NUCLEOTIDE SEQUENCE</scope>
    <source>
        <strain evidence="2">MCA 3950</strain>
    </source>
</reference>
<feature type="compositionally biased region" description="Low complexity" evidence="1">
    <location>
        <begin position="203"/>
        <end position="212"/>
    </location>
</feature>
<evidence type="ECO:0000313" key="2">
    <source>
        <dbReference type="EMBL" id="KAG7447781.1"/>
    </source>
</evidence>
<protein>
    <submittedName>
        <fullName evidence="2">Uncharacterized protein</fullName>
    </submittedName>
</protein>
<dbReference type="EMBL" id="MU250531">
    <property type="protein sequence ID" value="KAG7447781.1"/>
    <property type="molecule type" value="Genomic_DNA"/>
</dbReference>
<feature type="compositionally biased region" description="Acidic residues" evidence="1">
    <location>
        <begin position="305"/>
        <end position="316"/>
    </location>
</feature>
<feature type="compositionally biased region" description="Low complexity" evidence="1">
    <location>
        <begin position="287"/>
        <end position="297"/>
    </location>
</feature>
<dbReference type="GeneID" id="66099329"/>
<sequence length="316" mass="35227">MLHREDADADQAVTPLLHHDEAGSYYHIFKKDAAAAAATSEDDGGSKPNGTFRHLPVGPFLVPTPQGRLLFLVSTQPILPVSLERGPRSWIVNSSLNDDTYQDSDWQSPSLHNYRIFVNWELGSAISLKPIATYPPIFTFGSRAVHSNTTHRSSSDSHSAVEWSLSLRALEIAIAPIDAIPRKSLRPSSTYWPATDEHHENLRPSLLSLYPRSGRRRRSPTTKAPDWNISNTPIYKPLPPPPPPPPPPPRSPRVPMSQCIRREKKQTFEQSHDETPPGSYRRREGHSNSSRSPGSPSVTRLLLASDEDDDLQDLLV</sequence>
<dbReference type="AlphaFoldDB" id="A0A9P7VUL9"/>
<comment type="caution">
    <text evidence="2">The sequence shown here is derived from an EMBL/GenBank/DDBJ whole genome shotgun (WGS) entry which is preliminary data.</text>
</comment>
<evidence type="ECO:0000256" key="1">
    <source>
        <dbReference type="SAM" id="MobiDB-lite"/>
    </source>
</evidence>
<dbReference type="RefSeq" id="XP_043041281.1">
    <property type="nucleotide sequence ID" value="XM_043177042.1"/>
</dbReference>
<gene>
    <name evidence="2" type="ORF">BT62DRAFT_1004550</name>
</gene>
<keyword evidence="3" id="KW-1185">Reference proteome</keyword>
<feature type="compositionally biased region" description="Basic and acidic residues" evidence="1">
    <location>
        <begin position="265"/>
        <end position="286"/>
    </location>
</feature>
<evidence type="ECO:0000313" key="3">
    <source>
        <dbReference type="Proteomes" id="UP000812287"/>
    </source>
</evidence>
<feature type="compositionally biased region" description="Pro residues" evidence="1">
    <location>
        <begin position="236"/>
        <end position="252"/>
    </location>
</feature>
<feature type="region of interest" description="Disordered" evidence="1">
    <location>
        <begin position="203"/>
        <end position="316"/>
    </location>
</feature>
<name>A0A9P7VUL9_9AGAR</name>
<organism evidence="2 3">
    <name type="scientific">Guyanagaster necrorhizus</name>
    <dbReference type="NCBI Taxonomy" id="856835"/>
    <lineage>
        <taxon>Eukaryota</taxon>
        <taxon>Fungi</taxon>
        <taxon>Dikarya</taxon>
        <taxon>Basidiomycota</taxon>
        <taxon>Agaricomycotina</taxon>
        <taxon>Agaricomycetes</taxon>
        <taxon>Agaricomycetidae</taxon>
        <taxon>Agaricales</taxon>
        <taxon>Marasmiineae</taxon>
        <taxon>Physalacriaceae</taxon>
        <taxon>Guyanagaster</taxon>
    </lineage>
</organism>